<dbReference type="SUPFAM" id="SSF53383">
    <property type="entry name" value="PLP-dependent transferases"/>
    <property type="match status" value="1"/>
</dbReference>
<dbReference type="EMBL" id="KI546159">
    <property type="protein sequence ID" value="EST42551.1"/>
    <property type="molecule type" value="Genomic_DNA"/>
</dbReference>
<evidence type="ECO:0000313" key="6">
    <source>
        <dbReference type="EMBL" id="KAH0570020.1"/>
    </source>
</evidence>
<evidence type="ECO:0000259" key="3">
    <source>
        <dbReference type="Pfam" id="PF00464"/>
    </source>
</evidence>
<dbReference type="Proteomes" id="UP000018208">
    <property type="component" value="Unassembled WGS sequence"/>
</dbReference>
<dbReference type="OrthoDB" id="10265628at2759"/>
<dbReference type="Pfam" id="PF00464">
    <property type="entry name" value="SHMT"/>
    <property type="match status" value="1"/>
</dbReference>
<reference evidence="4" key="1">
    <citation type="journal article" date="2013" name="Nat. Commun.">
        <title>Hydrogenosomes in the diplomonad Spironucleus salmonicida.</title>
        <authorList>
            <person name="Jerlstrom-Hultqvist J."/>
            <person name="Einarsson E."/>
            <person name="Xu F."/>
            <person name="Hjort K."/>
            <person name="Ek B."/>
            <person name="Steinhauf D."/>
            <person name="Hultenby K."/>
            <person name="Bergquist J."/>
            <person name="Andersson J.O."/>
            <person name="Svard S.G."/>
        </authorList>
    </citation>
    <scope>NUCLEOTIDE SEQUENCE</scope>
    <source>
        <strain evidence="4">ATCC 50377</strain>
    </source>
</reference>
<dbReference type="InterPro" id="IPR015422">
    <property type="entry name" value="PyrdxlP-dep_Trfase_small"/>
</dbReference>
<dbReference type="PANTHER" id="PTHR11680:SF35">
    <property type="entry name" value="SERINE HYDROXYMETHYLTRANSFERASE 1"/>
    <property type="match status" value="1"/>
</dbReference>
<dbReference type="EMBL" id="JX549095">
    <property type="protein sequence ID" value="AFV80070.1"/>
    <property type="molecule type" value="Genomic_DNA"/>
</dbReference>
<dbReference type="GO" id="GO:0035999">
    <property type="term" value="P:tetrahydrofolate interconversion"/>
    <property type="evidence" value="ECO:0007669"/>
    <property type="project" value="UniProtKB-UniPathway"/>
</dbReference>
<keyword evidence="4" id="KW-0377">Hydrogenosome</keyword>
<dbReference type="AlphaFoldDB" id="K7REL4"/>
<dbReference type="InterPro" id="IPR015424">
    <property type="entry name" value="PyrdxlP-dep_Trfase"/>
</dbReference>
<keyword evidence="4" id="KW-0808">Transferase</keyword>
<sequence>MQIQNILSQELARQTNTLNLIASENFPSNAVLSLLSSRIQSKYAEGAPNQRYYQGCENADKIELLCEQQIRKITKTNKEITCQAHAGSGANLAAYNAFLNPGDKILSMTLNAGGHLSHGSSVSMTSKIYNFQHFSNPKNLEQKLAQFRPKMLVLGSSAYPRDVNWEEARILCDQYNVHLHGDVSHNVGLILSDVNHNPFPFCDSVMFTTHKTFRGPRGAILIGDGVKKSVFPGLQGGPFMSNIAGIAQAAIEADSAEFRDKNRRILRFSKEICAKFSTEEIYTGGTDMHYFVLKCAPDVENELRAAGIIVNGQKIGAKNQNGIRIGFPFIVHQGASDAQLEEIGEILYRVVRGEAGALFKSRIIAIMSDITKKLEDAGEI</sequence>
<keyword evidence="2" id="KW-0663">Pyridoxal phosphate</keyword>
<evidence type="ECO:0000313" key="7">
    <source>
        <dbReference type="Proteomes" id="UP000018208"/>
    </source>
</evidence>
<feature type="domain" description="Serine hydroxymethyltransferase-like" evidence="3">
    <location>
        <begin position="2"/>
        <end position="346"/>
    </location>
</feature>
<organism evidence="4">
    <name type="scientific">Spironucleus salmonicida</name>
    <dbReference type="NCBI Taxonomy" id="348837"/>
    <lineage>
        <taxon>Eukaryota</taxon>
        <taxon>Metamonada</taxon>
        <taxon>Diplomonadida</taxon>
        <taxon>Hexamitidae</taxon>
        <taxon>Hexamitinae</taxon>
        <taxon>Spironucleus</taxon>
    </lineage>
</organism>
<dbReference type="UniPathway" id="UPA00193"/>
<dbReference type="InterPro" id="IPR015421">
    <property type="entry name" value="PyrdxlP-dep_Trfase_major"/>
</dbReference>
<dbReference type="Gene3D" id="3.90.1150.10">
    <property type="entry name" value="Aspartate Aminotransferase, domain 1"/>
    <property type="match status" value="1"/>
</dbReference>
<dbReference type="GO" id="GO:0019264">
    <property type="term" value="P:glycine biosynthetic process from serine"/>
    <property type="evidence" value="ECO:0007669"/>
    <property type="project" value="TreeGrafter"/>
</dbReference>
<geneLocation type="hydrogenosome" evidence="4"/>
<evidence type="ECO:0000256" key="1">
    <source>
        <dbReference type="ARBA" id="ARBA00001933"/>
    </source>
</evidence>
<protein>
    <submittedName>
        <fullName evidence="4">Serine hydroxymethyltransferase</fullName>
    </submittedName>
</protein>
<dbReference type="InterPro" id="IPR049943">
    <property type="entry name" value="Ser_HO-MeTrfase-like"/>
</dbReference>
<dbReference type="GO" id="GO:0004372">
    <property type="term" value="F:glycine hydroxymethyltransferase activity"/>
    <property type="evidence" value="ECO:0007669"/>
    <property type="project" value="TreeGrafter"/>
</dbReference>
<gene>
    <name evidence="4" type="ORF">SS50377_17865</name>
    <name evidence="6" type="ORF">SS50377_27994</name>
</gene>
<keyword evidence="4" id="KW-0489">Methyltransferase</keyword>
<evidence type="ECO:0000313" key="4">
    <source>
        <dbReference type="EMBL" id="AFV80070.1"/>
    </source>
</evidence>
<dbReference type="GO" id="GO:0032259">
    <property type="term" value="P:methylation"/>
    <property type="evidence" value="ECO:0007669"/>
    <property type="project" value="UniProtKB-KW"/>
</dbReference>
<proteinExistence type="predicted"/>
<keyword evidence="7" id="KW-1185">Reference proteome</keyword>
<dbReference type="GO" id="GO:0005739">
    <property type="term" value="C:mitochondrion"/>
    <property type="evidence" value="ECO:0007669"/>
    <property type="project" value="TreeGrafter"/>
</dbReference>
<dbReference type="GO" id="GO:0030170">
    <property type="term" value="F:pyridoxal phosphate binding"/>
    <property type="evidence" value="ECO:0007669"/>
    <property type="project" value="TreeGrafter"/>
</dbReference>
<dbReference type="InterPro" id="IPR039429">
    <property type="entry name" value="SHMT-like_dom"/>
</dbReference>
<dbReference type="GO" id="GO:0008168">
    <property type="term" value="F:methyltransferase activity"/>
    <property type="evidence" value="ECO:0007669"/>
    <property type="project" value="UniProtKB-KW"/>
</dbReference>
<dbReference type="VEuPathDB" id="GiardiaDB:SS50377_27994"/>
<dbReference type="EMBL" id="AUWU02000008">
    <property type="protein sequence ID" value="KAH0570020.1"/>
    <property type="molecule type" value="Genomic_DNA"/>
</dbReference>
<name>K7REL4_9EUKA</name>
<reference evidence="5 6" key="2">
    <citation type="journal article" date="2014" name="PLoS Genet.">
        <title>The Genome of Spironucleus salmonicida Highlights a Fish Pathogen Adapted to Fluctuating Environments.</title>
        <authorList>
            <person name="Xu F."/>
            <person name="Jerlstrom-Hultqvist J."/>
            <person name="Einarsson E."/>
            <person name="Astvaldsson A."/>
            <person name="Svard S.G."/>
            <person name="Andersson J.O."/>
        </authorList>
    </citation>
    <scope>NUCLEOTIDE SEQUENCE</scope>
    <source>
        <strain evidence="6">ATCC 50377</strain>
    </source>
</reference>
<reference evidence="6" key="3">
    <citation type="submission" date="2020-12" db="EMBL/GenBank/DDBJ databases">
        <title>New Spironucleus salmonicida genome in near-complete chromosomes.</title>
        <authorList>
            <person name="Xu F."/>
            <person name="Kurt Z."/>
            <person name="Jimenez-Gonzalez A."/>
            <person name="Astvaldsson A."/>
            <person name="Andersson J.O."/>
            <person name="Svard S.G."/>
        </authorList>
    </citation>
    <scope>NUCLEOTIDE SEQUENCE</scope>
    <source>
        <strain evidence="6">ATCC 50377</strain>
    </source>
</reference>
<dbReference type="Gene3D" id="3.40.640.10">
    <property type="entry name" value="Type I PLP-dependent aspartate aminotransferase-like (Major domain)"/>
    <property type="match status" value="1"/>
</dbReference>
<accession>K7REL4</accession>
<dbReference type="PANTHER" id="PTHR11680">
    <property type="entry name" value="SERINE HYDROXYMETHYLTRANSFERASE"/>
    <property type="match status" value="1"/>
</dbReference>
<evidence type="ECO:0000313" key="5">
    <source>
        <dbReference type="EMBL" id="EST42551.1"/>
    </source>
</evidence>
<comment type="cofactor">
    <cofactor evidence="1">
        <name>pyridoxal 5'-phosphate</name>
        <dbReference type="ChEBI" id="CHEBI:597326"/>
    </cofactor>
</comment>
<evidence type="ECO:0000256" key="2">
    <source>
        <dbReference type="ARBA" id="ARBA00022898"/>
    </source>
</evidence>